<evidence type="ECO:0000313" key="1">
    <source>
        <dbReference type="EMBL" id="KAG7386437.1"/>
    </source>
</evidence>
<dbReference type="AlphaFoldDB" id="A0A8T1VYH2"/>
<sequence>MDQTIKWINSLDLAGWNPDDSWKTDSLLPDEVIERFENIDVLIMSLRGRSCAELSCALQASTHHYSGEHDIYAISSHVMVFRVFDREELQDASVWTKLYTAAGGRNWQERRTASIVKWKHKS</sequence>
<protein>
    <submittedName>
        <fullName evidence="1">Uncharacterized protein</fullName>
    </submittedName>
</protein>
<dbReference type="Proteomes" id="UP000694044">
    <property type="component" value="Unassembled WGS sequence"/>
</dbReference>
<evidence type="ECO:0000313" key="2">
    <source>
        <dbReference type="Proteomes" id="UP000694044"/>
    </source>
</evidence>
<organism evidence="1 2">
    <name type="scientific">Phytophthora pseudosyringae</name>
    <dbReference type="NCBI Taxonomy" id="221518"/>
    <lineage>
        <taxon>Eukaryota</taxon>
        <taxon>Sar</taxon>
        <taxon>Stramenopiles</taxon>
        <taxon>Oomycota</taxon>
        <taxon>Peronosporomycetes</taxon>
        <taxon>Peronosporales</taxon>
        <taxon>Peronosporaceae</taxon>
        <taxon>Phytophthora</taxon>
    </lineage>
</organism>
<comment type="caution">
    <text evidence="1">The sequence shown here is derived from an EMBL/GenBank/DDBJ whole genome shotgun (WGS) entry which is preliminary data.</text>
</comment>
<keyword evidence="2" id="KW-1185">Reference proteome</keyword>
<dbReference type="EMBL" id="JAGDFM010000100">
    <property type="protein sequence ID" value="KAG7386437.1"/>
    <property type="molecule type" value="Genomic_DNA"/>
</dbReference>
<gene>
    <name evidence="1" type="ORF">PHYPSEUDO_000266</name>
</gene>
<name>A0A8T1VYH2_9STRA</name>
<reference evidence="1" key="1">
    <citation type="submission" date="2021-02" db="EMBL/GenBank/DDBJ databases">
        <authorList>
            <person name="Palmer J.M."/>
        </authorList>
    </citation>
    <scope>NUCLEOTIDE SEQUENCE</scope>
    <source>
        <strain evidence="1">SCRP734</strain>
    </source>
</reference>
<accession>A0A8T1VYH2</accession>
<proteinExistence type="predicted"/>